<gene>
    <name evidence="1" type="ORF">Sya03_25430</name>
</gene>
<comment type="caution">
    <text evidence="1">The sequence shown here is derived from an EMBL/GenBank/DDBJ whole genome shotgun (WGS) entry which is preliminary data.</text>
</comment>
<dbReference type="Proteomes" id="UP000652013">
    <property type="component" value="Unassembled WGS sequence"/>
</dbReference>
<name>A0A8J4DIX2_9ACTN</name>
<evidence type="ECO:0000313" key="1">
    <source>
        <dbReference type="EMBL" id="GIJ03191.1"/>
    </source>
</evidence>
<protein>
    <submittedName>
        <fullName evidence="1">Uncharacterized protein</fullName>
    </submittedName>
</protein>
<keyword evidence="2" id="KW-1185">Reference proteome</keyword>
<dbReference type="AlphaFoldDB" id="A0A8J4DIX2"/>
<proteinExistence type="predicted"/>
<reference evidence="1" key="1">
    <citation type="submission" date="2021-01" db="EMBL/GenBank/DDBJ databases">
        <title>Whole genome shotgun sequence of Spirilliplanes yamanashiensis NBRC 15828.</title>
        <authorList>
            <person name="Komaki H."/>
            <person name="Tamura T."/>
        </authorList>
    </citation>
    <scope>NUCLEOTIDE SEQUENCE</scope>
    <source>
        <strain evidence="1">NBRC 15828</strain>
    </source>
</reference>
<organism evidence="1 2">
    <name type="scientific">Spirilliplanes yamanashiensis</name>
    <dbReference type="NCBI Taxonomy" id="42233"/>
    <lineage>
        <taxon>Bacteria</taxon>
        <taxon>Bacillati</taxon>
        <taxon>Actinomycetota</taxon>
        <taxon>Actinomycetes</taxon>
        <taxon>Micromonosporales</taxon>
        <taxon>Micromonosporaceae</taxon>
        <taxon>Spirilliplanes</taxon>
    </lineage>
</organism>
<dbReference type="EMBL" id="BOOY01000018">
    <property type="protein sequence ID" value="GIJ03191.1"/>
    <property type="molecule type" value="Genomic_DNA"/>
</dbReference>
<accession>A0A8J4DIX2</accession>
<evidence type="ECO:0000313" key="2">
    <source>
        <dbReference type="Proteomes" id="UP000652013"/>
    </source>
</evidence>
<sequence>MLLLAGACAGPAEPAPPAPKLHATAEQWRTDEVARNLAVALHNDDTVPLRVTRVQLVLPSFTGAGVVDKEALLPVGGLRVDVPVPYGTGTACAGESPAAAPSQAIVDVAREGGPTRRVTLDLPHPSERLDRLLRQDCLAARAARSVALTFGPWTSTPDGALRGSLVVTRASGAGPDPVTVAELGGNVLYTLRPDRLGDLAAGAPTVAFGLRADALDCDPHAVAEVKKPYEFPVRLVLGGEDVPTQVTVTENDKLTLDTMLRARCGLPPRGK</sequence>